<organism evidence="2 3">
    <name type="scientific">Chryseobacterium shigense</name>
    <dbReference type="NCBI Taxonomy" id="297244"/>
    <lineage>
        <taxon>Bacteria</taxon>
        <taxon>Pseudomonadati</taxon>
        <taxon>Bacteroidota</taxon>
        <taxon>Flavobacteriia</taxon>
        <taxon>Flavobacteriales</taxon>
        <taxon>Weeksellaceae</taxon>
        <taxon>Chryseobacterium group</taxon>
        <taxon>Chryseobacterium</taxon>
    </lineage>
</organism>
<keyword evidence="1" id="KW-1133">Transmembrane helix</keyword>
<evidence type="ECO:0000313" key="2">
    <source>
        <dbReference type="EMBL" id="SIS33553.1"/>
    </source>
</evidence>
<sequence length="243" mass="28110">MYICNETLNHPQNISDMNNKEFRFQGLDAKTELKLALMLIFPSLMIMLGILYGSHLLFPKISFLLPLLFGVTTVVGISIIILKQLTNLVREKEWIINIDDNFLNLKFRGINHHIQLSDIKIIKNLGNIGLRYLTIKTKSNVIKIRVGNTGLAPFSKQKDIDELDAFVQYLKPYIDKHFNEKVLKNIVQPNIIPNFGVYVAKGEKVKYSIINRMKPWQVVVFILGILVLIMIIFVNIMEYIFFK</sequence>
<evidence type="ECO:0000256" key="1">
    <source>
        <dbReference type="SAM" id="Phobius"/>
    </source>
</evidence>
<dbReference type="AlphaFoldDB" id="A0A1N7I936"/>
<keyword evidence="1" id="KW-0472">Membrane</keyword>
<accession>A0A1N7I936</accession>
<gene>
    <name evidence="2" type="ORF">SAMN05421639_102667</name>
</gene>
<dbReference type="EMBL" id="FTNY01000002">
    <property type="protein sequence ID" value="SIS33553.1"/>
    <property type="molecule type" value="Genomic_DNA"/>
</dbReference>
<feature type="transmembrane region" description="Helical" evidence="1">
    <location>
        <begin position="61"/>
        <end position="82"/>
    </location>
</feature>
<feature type="transmembrane region" description="Helical" evidence="1">
    <location>
        <begin position="218"/>
        <end position="242"/>
    </location>
</feature>
<feature type="transmembrane region" description="Helical" evidence="1">
    <location>
        <begin position="35"/>
        <end position="55"/>
    </location>
</feature>
<keyword evidence="1" id="KW-0812">Transmembrane</keyword>
<evidence type="ECO:0000313" key="3">
    <source>
        <dbReference type="Proteomes" id="UP000186373"/>
    </source>
</evidence>
<keyword evidence="3" id="KW-1185">Reference proteome</keyword>
<name>A0A1N7I936_9FLAO</name>
<dbReference type="Proteomes" id="UP000186373">
    <property type="component" value="Unassembled WGS sequence"/>
</dbReference>
<reference evidence="3" key="1">
    <citation type="submission" date="2017-01" db="EMBL/GenBank/DDBJ databases">
        <authorList>
            <person name="Varghese N."/>
            <person name="Submissions S."/>
        </authorList>
    </citation>
    <scope>NUCLEOTIDE SEQUENCE [LARGE SCALE GENOMIC DNA]</scope>
    <source>
        <strain evidence="3">DSM 17126</strain>
    </source>
</reference>
<protein>
    <submittedName>
        <fullName evidence="2">Uncharacterized protein</fullName>
    </submittedName>
</protein>
<proteinExistence type="predicted"/>